<dbReference type="AlphaFoldDB" id="A0A2M7WRT8"/>
<evidence type="ECO:0000256" key="3">
    <source>
        <dbReference type="ARBA" id="ARBA00022692"/>
    </source>
</evidence>
<dbReference type="InterPro" id="IPR012902">
    <property type="entry name" value="N_methyl_site"/>
</dbReference>
<dbReference type="SUPFAM" id="SSF54523">
    <property type="entry name" value="Pili subunits"/>
    <property type="match status" value="1"/>
</dbReference>
<dbReference type="InterPro" id="IPR000983">
    <property type="entry name" value="Bac_GSPG_pilin"/>
</dbReference>
<evidence type="ECO:0000256" key="5">
    <source>
        <dbReference type="ARBA" id="ARBA00023136"/>
    </source>
</evidence>
<evidence type="ECO:0000256" key="6">
    <source>
        <dbReference type="SAM" id="Phobius"/>
    </source>
</evidence>
<dbReference type="Proteomes" id="UP000230758">
    <property type="component" value="Unassembled WGS sequence"/>
</dbReference>
<sequence length="149" mass="15234">MISKGNRGFTLIELLVVIAIIGILSSVVLASLNTARGKGNDAKVKAQLSGARAAAEIYYDNNGNYGAAASDLCSAAFFTDTTSKMGIYTTASNYPGTPTITCRTTGTDYAISIPLDPDNAAATDNWCVDSSGNSKAIADALGAGIVVCP</sequence>
<dbReference type="InterPro" id="IPR045584">
    <property type="entry name" value="Pilin-like"/>
</dbReference>
<dbReference type="Gene3D" id="3.30.700.10">
    <property type="entry name" value="Glycoprotein, Type 4 Pilin"/>
    <property type="match status" value="1"/>
</dbReference>
<dbReference type="PANTHER" id="PTHR30093">
    <property type="entry name" value="GENERAL SECRETION PATHWAY PROTEIN G"/>
    <property type="match status" value="1"/>
</dbReference>
<accession>A0A2M7WRT8</accession>
<keyword evidence="4 6" id="KW-1133">Transmembrane helix</keyword>
<evidence type="ECO:0000313" key="8">
    <source>
        <dbReference type="Proteomes" id="UP000230758"/>
    </source>
</evidence>
<reference evidence="8" key="1">
    <citation type="submission" date="2017-09" db="EMBL/GenBank/DDBJ databases">
        <title>Depth-based differentiation of microbial function through sediment-hosted aquifers and enrichment of novel symbionts in the deep terrestrial subsurface.</title>
        <authorList>
            <person name="Probst A.J."/>
            <person name="Ladd B."/>
            <person name="Jarett J.K."/>
            <person name="Geller-Mcgrath D.E."/>
            <person name="Sieber C.M.K."/>
            <person name="Emerson J.B."/>
            <person name="Anantharaman K."/>
            <person name="Thomas B.C."/>
            <person name="Malmstrom R."/>
            <person name="Stieglmeier M."/>
            <person name="Klingl A."/>
            <person name="Woyke T."/>
            <person name="Ryan C.M."/>
            <person name="Banfield J.F."/>
        </authorList>
    </citation>
    <scope>NUCLEOTIDE SEQUENCE [LARGE SCALE GENOMIC DNA]</scope>
</reference>
<dbReference type="NCBIfam" id="TIGR02532">
    <property type="entry name" value="IV_pilin_GFxxxE"/>
    <property type="match status" value="1"/>
</dbReference>
<dbReference type="PANTHER" id="PTHR30093:SF44">
    <property type="entry name" value="TYPE II SECRETION SYSTEM CORE PROTEIN G"/>
    <property type="match status" value="1"/>
</dbReference>
<evidence type="ECO:0000256" key="4">
    <source>
        <dbReference type="ARBA" id="ARBA00022989"/>
    </source>
</evidence>
<organism evidence="7 8">
    <name type="scientific">Candidatus Zambryskibacteria bacterium CG_4_9_14_3_um_filter_42_15</name>
    <dbReference type="NCBI Taxonomy" id="1975112"/>
    <lineage>
        <taxon>Bacteria</taxon>
        <taxon>Candidatus Zambryskiibacteriota</taxon>
    </lineage>
</organism>
<comment type="caution">
    <text evidence="7">The sequence shown here is derived from an EMBL/GenBank/DDBJ whole genome shotgun (WGS) entry which is preliminary data.</text>
</comment>
<dbReference type="Pfam" id="PF07963">
    <property type="entry name" value="N_methyl"/>
    <property type="match status" value="1"/>
</dbReference>
<dbReference type="GO" id="GO:0015628">
    <property type="term" value="P:protein secretion by the type II secretion system"/>
    <property type="evidence" value="ECO:0007669"/>
    <property type="project" value="InterPro"/>
</dbReference>
<comment type="subcellular location">
    <subcellularLocation>
        <location evidence="1">Membrane</location>
        <topology evidence="1">Single-pass membrane protein</topology>
    </subcellularLocation>
</comment>
<name>A0A2M7WRT8_9BACT</name>
<evidence type="ECO:0000313" key="7">
    <source>
        <dbReference type="EMBL" id="PJA32718.1"/>
    </source>
</evidence>
<dbReference type="GO" id="GO:0015627">
    <property type="term" value="C:type II protein secretion system complex"/>
    <property type="evidence" value="ECO:0007669"/>
    <property type="project" value="InterPro"/>
</dbReference>
<proteinExistence type="predicted"/>
<dbReference type="PRINTS" id="PR00813">
    <property type="entry name" value="BCTERIALGSPG"/>
</dbReference>
<dbReference type="PROSITE" id="PS00409">
    <property type="entry name" value="PROKAR_NTER_METHYL"/>
    <property type="match status" value="1"/>
</dbReference>
<gene>
    <name evidence="7" type="ORF">CO185_01845</name>
</gene>
<evidence type="ECO:0000256" key="1">
    <source>
        <dbReference type="ARBA" id="ARBA00004167"/>
    </source>
</evidence>
<dbReference type="EMBL" id="PFXF01000023">
    <property type="protein sequence ID" value="PJA32718.1"/>
    <property type="molecule type" value="Genomic_DNA"/>
</dbReference>
<keyword evidence="2" id="KW-0488">Methylation</keyword>
<keyword evidence="5 6" id="KW-0472">Membrane</keyword>
<dbReference type="GO" id="GO:0016020">
    <property type="term" value="C:membrane"/>
    <property type="evidence" value="ECO:0007669"/>
    <property type="project" value="UniProtKB-SubCell"/>
</dbReference>
<evidence type="ECO:0000256" key="2">
    <source>
        <dbReference type="ARBA" id="ARBA00022481"/>
    </source>
</evidence>
<feature type="transmembrane region" description="Helical" evidence="6">
    <location>
        <begin position="12"/>
        <end position="32"/>
    </location>
</feature>
<protein>
    <submittedName>
        <fullName evidence="7">Uncharacterized protein</fullName>
    </submittedName>
</protein>
<keyword evidence="3 6" id="KW-0812">Transmembrane</keyword>